<evidence type="ECO:0008006" key="3">
    <source>
        <dbReference type="Google" id="ProtNLM"/>
    </source>
</evidence>
<evidence type="ECO:0000313" key="2">
    <source>
        <dbReference type="Proteomes" id="UP001501057"/>
    </source>
</evidence>
<proteinExistence type="predicted"/>
<dbReference type="RefSeq" id="WP_344197495.1">
    <property type="nucleotide sequence ID" value="NZ_BAAAME010000002.1"/>
</dbReference>
<reference evidence="2" key="1">
    <citation type="journal article" date="2019" name="Int. J. Syst. Evol. Microbiol.">
        <title>The Global Catalogue of Microorganisms (GCM) 10K type strain sequencing project: providing services to taxonomists for standard genome sequencing and annotation.</title>
        <authorList>
            <consortium name="The Broad Institute Genomics Platform"/>
            <consortium name="The Broad Institute Genome Sequencing Center for Infectious Disease"/>
            <person name="Wu L."/>
            <person name="Ma J."/>
        </authorList>
    </citation>
    <scope>NUCLEOTIDE SEQUENCE [LARGE SCALE GENOMIC DNA]</scope>
    <source>
        <strain evidence="2">JCM 13518</strain>
    </source>
</reference>
<dbReference type="PROSITE" id="PS51257">
    <property type="entry name" value="PROKAR_LIPOPROTEIN"/>
    <property type="match status" value="1"/>
</dbReference>
<protein>
    <recommendedName>
        <fullName evidence="3">DUF732 domain-containing protein</fullName>
    </recommendedName>
</protein>
<name>A0ABP4VI99_9ACTN</name>
<dbReference type="EMBL" id="BAAAME010000002">
    <property type="protein sequence ID" value="GAA1727758.1"/>
    <property type="molecule type" value="Genomic_DNA"/>
</dbReference>
<keyword evidence="2" id="KW-1185">Reference proteome</keyword>
<accession>A0ABP4VI99</accession>
<sequence>MTSPLFRAGGTAAVVLVLLSACSGGRPSMDDLESGLTSNASLFPVAEQQAECAAEILLDSDLSDDVLAAVAEADAEAKADLTDADRSALARLQVEVLTTCTG</sequence>
<evidence type="ECO:0000313" key="1">
    <source>
        <dbReference type="EMBL" id="GAA1727758.1"/>
    </source>
</evidence>
<gene>
    <name evidence="1" type="ORF">GCM10009710_05510</name>
</gene>
<organism evidence="1 2">
    <name type="scientific">Aeromicrobium alkaliterrae</name>
    <dbReference type="NCBI Taxonomy" id="302168"/>
    <lineage>
        <taxon>Bacteria</taxon>
        <taxon>Bacillati</taxon>
        <taxon>Actinomycetota</taxon>
        <taxon>Actinomycetes</taxon>
        <taxon>Propionibacteriales</taxon>
        <taxon>Nocardioidaceae</taxon>
        <taxon>Aeromicrobium</taxon>
    </lineage>
</organism>
<comment type="caution">
    <text evidence="1">The sequence shown here is derived from an EMBL/GenBank/DDBJ whole genome shotgun (WGS) entry which is preliminary data.</text>
</comment>
<dbReference type="Proteomes" id="UP001501057">
    <property type="component" value="Unassembled WGS sequence"/>
</dbReference>